<evidence type="ECO:0000256" key="7">
    <source>
        <dbReference type="PIRSR" id="PIRSR038079-1"/>
    </source>
</evidence>
<feature type="chain" id="PRO_5040819022" description="Torsin" evidence="8">
    <location>
        <begin position="22"/>
        <end position="333"/>
    </location>
</feature>
<evidence type="ECO:0000259" key="9">
    <source>
        <dbReference type="Pfam" id="PF21376"/>
    </source>
</evidence>
<keyword evidence="5" id="KW-0325">Glycoprotein</keyword>
<keyword evidence="11" id="KW-1185">Reference proteome</keyword>
<dbReference type="InterPro" id="IPR010448">
    <property type="entry name" value="Torsin"/>
</dbReference>
<sequence>MARVIKLVLLLTSLYASQISAFVIESFIGGAIISSSLYAAPKIYCQFTECCRGKWIAPKITGLQSSLQRRVFGQHLVTETVLKAVTGHLKNKSPNKALALSFNGWTGSGKNFVSKIIAEHIFRKGMDSNFVHQIIATHDYPHQSDVEYYKRQLRKLVAGSVSKCSRSLFIFDEMDKMPIGLIDILKPYLDHYPDVGKIDYRQSIFIFLSNTGGHLINNAVLTHWKEGKKREDLKIKHMDKVINLGEFNNKGSGFWHSSLIEKNLMDYFIPFMPLERAHIKMCAKADLEQKGHPITELVLNNVADELLYFPDDLKVFSQSGCKKISSKVDYVMG</sequence>
<keyword evidence="7" id="KW-0067">ATP-binding</keyword>
<dbReference type="PRINTS" id="PR00300">
    <property type="entry name" value="CLPPROTEASEA"/>
</dbReference>
<dbReference type="GO" id="GO:0005524">
    <property type="term" value="F:ATP binding"/>
    <property type="evidence" value="ECO:0007669"/>
    <property type="project" value="UniProtKB-KW"/>
</dbReference>
<evidence type="ECO:0000313" key="10">
    <source>
        <dbReference type="EMBL" id="KAJ7372315.1"/>
    </source>
</evidence>
<dbReference type="GO" id="GO:0005788">
    <property type="term" value="C:endoplasmic reticulum lumen"/>
    <property type="evidence" value="ECO:0007669"/>
    <property type="project" value="UniProtKB-SubCell"/>
</dbReference>
<dbReference type="FunFam" id="3.40.50.300:FF:001719">
    <property type="entry name" value="Torsin"/>
    <property type="match status" value="1"/>
</dbReference>
<keyword evidence="7" id="KW-0547">Nucleotide-binding</keyword>
<protein>
    <recommendedName>
        <fullName evidence="6">Torsin</fullName>
    </recommendedName>
</protein>
<evidence type="ECO:0000313" key="11">
    <source>
        <dbReference type="Proteomes" id="UP001163046"/>
    </source>
</evidence>
<dbReference type="AlphaFoldDB" id="A0A9X0CQV6"/>
<feature type="signal peptide" evidence="8">
    <location>
        <begin position="1"/>
        <end position="21"/>
    </location>
</feature>
<dbReference type="Pfam" id="PF21376">
    <property type="entry name" value="TOR1A_C"/>
    <property type="match status" value="1"/>
</dbReference>
<keyword evidence="3 8" id="KW-0732">Signal</keyword>
<dbReference type="SUPFAM" id="SSF52540">
    <property type="entry name" value="P-loop containing nucleoside triphosphate hydrolases"/>
    <property type="match status" value="1"/>
</dbReference>
<evidence type="ECO:0000256" key="5">
    <source>
        <dbReference type="ARBA" id="ARBA00023180"/>
    </source>
</evidence>
<organism evidence="10 11">
    <name type="scientific">Desmophyllum pertusum</name>
    <dbReference type="NCBI Taxonomy" id="174260"/>
    <lineage>
        <taxon>Eukaryota</taxon>
        <taxon>Metazoa</taxon>
        <taxon>Cnidaria</taxon>
        <taxon>Anthozoa</taxon>
        <taxon>Hexacorallia</taxon>
        <taxon>Scleractinia</taxon>
        <taxon>Caryophylliina</taxon>
        <taxon>Caryophylliidae</taxon>
        <taxon>Desmophyllum</taxon>
    </lineage>
</organism>
<name>A0A9X0CQV6_9CNID</name>
<comment type="subcellular location">
    <subcellularLocation>
        <location evidence="1 6">Endoplasmic reticulum lumen</location>
    </subcellularLocation>
</comment>
<comment type="similarity">
    <text evidence="2 6">Belongs to the ClpA/ClpB family. Torsin subfamily.</text>
</comment>
<dbReference type="EMBL" id="MU826837">
    <property type="protein sequence ID" value="KAJ7372315.1"/>
    <property type="molecule type" value="Genomic_DNA"/>
</dbReference>
<evidence type="ECO:0000256" key="8">
    <source>
        <dbReference type="SAM" id="SignalP"/>
    </source>
</evidence>
<comment type="caution">
    <text evidence="10">The sequence shown here is derived from an EMBL/GenBank/DDBJ whole genome shotgun (WGS) entry which is preliminary data.</text>
</comment>
<feature type="domain" description="Torsin-1A C-terminal" evidence="9">
    <location>
        <begin position="274"/>
        <end position="330"/>
    </location>
</feature>
<dbReference type="Pfam" id="PF06309">
    <property type="entry name" value="Torsin"/>
    <property type="match status" value="1"/>
</dbReference>
<feature type="binding site" evidence="7">
    <location>
        <begin position="104"/>
        <end position="111"/>
    </location>
    <ligand>
        <name>ATP</name>
        <dbReference type="ChEBI" id="CHEBI:30616"/>
    </ligand>
</feature>
<accession>A0A9X0CQV6</accession>
<keyword evidence="4 6" id="KW-0256">Endoplasmic reticulum</keyword>
<dbReference type="PANTHER" id="PTHR10760">
    <property type="entry name" value="TORSIN"/>
    <property type="match status" value="1"/>
</dbReference>
<proteinExistence type="inferred from homology"/>
<dbReference type="InterPro" id="IPR027417">
    <property type="entry name" value="P-loop_NTPase"/>
</dbReference>
<evidence type="ECO:0000256" key="1">
    <source>
        <dbReference type="ARBA" id="ARBA00004319"/>
    </source>
</evidence>
<dbReference type="GO" id="GO:0016887">
    <property type="term" value="F:ATP hydrolysis activity"/>
    <property type="evidence" value="ECO:0007669"/>
    <property type="project" value="InterPro"/>
</dbReference>
<evidence type="ECO:0000256" key="6">
    <source>
        <dbReference type="PIRNR" id="PIRNR038079"/>
    </source>
</evidence>
<dbReference type="PANTHER" id="PTHR10760:SF2">
    <property type="entry name" value="LD13476P-RELATED"/>
    <property type="match status" value="1"/>
</dbReference>
<dbReference type="Proteomes" id="UP001163046">
    <property type="component" value="Unassembled WGS sequence"/>
</dbReference>
<dbReference type="Gene3D" id="3.40.50.300">
    <property type="entry name" value="P-loop containing nucleotide triphosphate hydrolases"/>
    <property type="match status" value="1"/>
</dbReference>
<dbReference type="OrthoDB" id="19623at2759"/>
<evidence type="ECO:0000256" key="3">
    <source>
        <dbReference type="ARBA" id="ARBA00022729"/>
    </source>
</evidence>
<dbReference type="PIRSF" id="PIRSF038079">
    <property type="entry name" value="Torsin_2A"/>
    <property type="match status" value="1"/>
</dbReference>
<dbReference type="InterPro" id="IPR049337">
    <property type="entry name" value="TOR1A_C"/>
</dbReference>
<evidence type="ECO:0000256" key="4">
    <source>
        <dbReference type="ARBA" id="ARBA00022824"/>
    </source>
</evidence>
<dbReference type="InterPro" id="IPR001270">
    <property type="entry name" value="ClpA/B"/>
</dbReference>
<evidence type="ECO:0000256" key="2">
    <source>
        <dbReference type="ARBA" id="ARBA00006235"/>
    </source>
</evidence>
<reference evidence="10" key="1">
    <citation type="submission" date="2023-01" db="EMBL/GenBank/DDBJ databases">
        <title>Genome assembly of the deep-sea coral Lophelia pertusa.</title>
        <authorList>
            <person name="Herrera S."/>
            <person name="Cordes E."/>
        </authorList>
    </citation>
    <scope>NUCLEOTIDE SEQUENCE</scope>
    <source>
        <strain evidence="10">USNM1676648</strain>
        <tissue evidence="10">Polyp</tissue>
    </source>
</reference>
<gene>
    <name evidence="10" type="primary">TOR1A_1</name>
    <name evidence="10" type="ORF">OS493_019759</name>
</gene>
<dbReference type="InterPro" id="IPR017378">
    <property type="entry name" value="Torsin_1/2"/>
</dbReference>